<dbReference type="InterPro" id="IPR026040">
    <property type="entry name" value="HyI-like"/>
</dbReference>
<evidence type="ECO:0000256" key="2">
    <source>
        <dbReference type="PIRSR" id="PIRSR006241-50"/>
    </source>
</evidence>
<dbReference type="InterPro" id="IPR050417">
    <property type="entry name" value="Sugar_Epim/Isomerase"/>
</dbReference>
<reference evidence="5" key="1">
    <citation type="submission" date="2016-10" db="EMBL/GenBank/DDBJ databases">
        <authorList>
            <person name="Varghese N."/>
            <person name="Submissions S."/>
        </authorList>
    </citation>
    <scope>NUCLEOTIDE SEQUENCE [LARGE SCALE GENOMIC DNA]</scope>
    <source>
        <strain evidence="5">DSM 19891</strain>
    </source>
</reference>
<keyword evidence="4" id="KW-0670">Pyruvate</keyword>
<feature type="active site" description="Proton donor/acceptor" evidence="2">
    <location>
        <position position="185"/>
    </location>
</feature>
<dbReference type="PIRSF" id="PIRSF006241">
    <property type="entry name" value="HyI"/>
    <property type="match status" value="1"/>
</dbReference>
<sequence>MKRRSFIQKSALSTGALTMTGTLTYANSLTNTTNAHQFNLKYAPHIGMFKHLAGDDPIAQLNFMADQGFTAFEDNEMRKRPIDVQEKMADTMKKRGLEMGVFVAHEIYWKEPNLASGDLDKRIEFLNDIKSSIEVAKRVNAKWMTVVPGHLDLKLRMGHQTANVVESLKQASALLEPHGIVMVLEPLNFRNHPGLFLTDSPQAYEICKAVNSPACKILFDIYHQQIQEGNLIPNMEAAWSEIAYIQIGDNPGRNEPTTGEINYYNVFKWIHEQEFNGVLGMEHGNSRDGKEGELAVIEAYKKVDNFL</sequence>
<evidence type="ECO:0000313" key="5">
    <source>
        <dbReference type="Proteomes" id="UP000199462"/>
    </source>
</evidence>
<keyword evidence="1 4" id="KW-0413">Isomerase</keyword>
<dbReference type="GO" id="GO:0016853">
    <property type="term" value="F:isomerase activity"/>
    <property type="evidence" value="ECO:0007669"/>
    <property type="project" value="UniProtKB-KW"/>
</dbReference>
<evidence type="ECO:0000313" key="4">
    <source>
        <dbReference type="EMBL" id="SFR59941.1"/>
    </source>
</evidence>
<dbReference type="RefSeq" id="WP_091901792.1">
    <property type="nucleotide sequence ID" value="NZ_CANMNE010000002.1"/>
</dbReference>
<protein>
    <submittedName>
        <fullName evidence="4">Hydroxypyruvate isomerase</fullName>
    </submittedName>
</protein>
<accession>A0A1I6HZR1</accession>
<feature type="domain" description="Xylose isomerase-like TIM barrel" evidence="3">
    <location>
        <begin position="63"/>
        <end position="291"/>
    </location>
</feature>
<name>A0A1I6HZR1_9FLAO</name>
<dbReference type="STRING" id="440514.SAMN04488010_0950"/>
<dbReference type="InterPro" id="IPR013022">
    <property type="entry name" value="Xyl_isomerase-like_TIM-brl"/>
</dbReference>
<dbReference type="Pfam" id="PF01261">
    <property type="entry name" value="AP_endonuc_2"/>
    <property type="match status" value="1"/>
</dbReference>
<proteinExistence type="predicted"/>
<keyword evidence="5" id="KW-1185">Reference proteome</keyword>
<dbReference type="InterPro" id="IPR036237">
    <property type="entry name" value="Xyl_isomerase-like_sf"/>
</dbReference>
<feature type="active site" description="Proton donor/acceptor" evidence="2">
    <location>
        <position position="282"/>
    </location>
</feature>
<dbReference type="Proteomes" id="UP000199462">
    <property type="component" value="Unassembled WGS sequence"/>
</dbReference>
<dbReference type="AlphaFoldDB" id="A0A1I6HZR1"/>
<evidence type="ECO:0000259" key="3">
    <source>
        <dbReference type="Pfam" id="PF01261"/>
    </source>
</evidence>
<dbReference type="EMBL" id="FOYX01000001">
    <property type="protein sequence ID" value="SFR59941.1"/>
    <property type="molecule type" value="Genomic_DNA"/>
</dbReference>
<dbReference type="SUPFAM" id="SSF51658">
    <property type="entry name" value="Xylose isomerase-like"/>
    <property type="match status" value="1"/>
</dbReference>
<dbReference type="Gene3D" id="3.20.20.150">
    <property type="entry name" value="Divalent-metal-dependent TIM barrel enzymes"/>
    <property type="match status" value="1"/>
</dbReference>
<gene>
    <name evidence="4" type="ORF">SAMN04488010_0950</name>
</gene>
<organism evidence="4 5">
    <name type="scientific">Maribacter stanieri</name>
    <dbReference type="NCBI Taxonomy" id="440514"/>
    <lineage>
        <taxon>Bacteria</taxon>
        <taxon>Pseudomonadati</taxon>
        <taxon>Bacteroidota</taxon>
        <taxon>Flavobacteriia</taxon>
        <taxon>Flavobacteriales</taxon>
        <taxon>Flavobacteriaceae</taxon>
        <taxon>Maribacter</taxon>
    </lineage>
</organism>
<dbReference type="PANTHER" id="PTHR43489">
    <property type="entry name" value="ISOMERASE"/>
    <property type="match status" value="1"/>
</dbReference>
<evidence type="ECO:0000256" key="1">
    <source>
        <dbReference type="ARBA" id="ARBA00023235"/>
    </source>
</evidence>